<proteinExistence type="predicted"/>
<dbReference type="EMBL" id="AEVS01000075">
    <property type="protein sequence ID" value="EGA65098.1"/>
    <property type="molecule type" value="Genomic_DNA"/>
</dbReference>
<evidence type="ECO:0000313" key="3">
    <source>
        <dbReference type="Proteomes" id="UP000004371"/>
    </source>
</evidence>
<gene>
    <name evidence="2" type="ORF">VIBR0546_09137</name>
</gene>
<keyword evidence="1" id="KW-0812">Transmembrane</keyword>
<comment type="caution">
    <text evidence="2">The sequence shown here is derived from an EMBL/GenBank/DDBJ whole genome shotgun (WGS) entry which is preliminary data.</text>
</comment>
<keyword evidence="1" id="KW-1133">Transmembrane helix</keyword>
<keyword evidence="1" id="KW-0472">Membrane</keyword>
<dbReference type="Proteomes" id="UP000004371">
    <property type="component" value="Unassembled WGS sequence"/>
</dbReference>
<reference evidence="2 3" key="1">
    <citation type="journal article" date="2012" name="Int. J. Syst. Evol. Microbiol.">
        <title>Vibrio caribbeanicus sp. nov., isolated from the marine sponge Scleritoderma cyanea.</title>
        <authorList>
            <person name="Hoffmann M."/>
            <person name="Monday S.R."/>
            <person name="Allard M.W."/>
            <person name="Strain E.A."/>
            <person name="Whittaker P."/>
            <person name="Naum M."/>
            <person name="McCarthy P.J."/>
            <person name="Lopez J.V."/>
            <person name="Fischer M."/>
            <person name="Brown E.W."/>
        </authorList>
    </citation>
    <scope>NUCLEOTIDE SEQUENCE [LARGE SCALE GENOMIC DNA]</scope>
    <source>
        <strain evidence="2 3">LMG 20546</strain>
    </source>
</reference>
<name>E8LW44_9VIBR</name>
<dbReference type="STRING" id="945543.VIBR0546_09137"/>
<organism evidence="2 3">
    <name type="scientific">Vibrio brasiliensis LMG 20546</name>
    <dbReference type="NCBI Taxonomy" id="945543"/>
    <lineage>
        <taxon>Bacteria</taxon>
        <taxon>Pseudomonadati</taxon>
        <taxon>Pseudomonadota</taxon>
        <taxon>Gammaproteobacteria</taxon>
        <taxon>Vibrionales</taxon>
        <taxon>Vibrionaceae</taxon>
        <taxon>Vibrio</taxon>
        <taxon>Vibrio oreintalis group</taxon>
    </lineage>
</organism>
<feature type="transmembrane region" description="Helical" evidence="1">
    <location>
        <begin position="30"/>
        <end position="49"/>
    </location>
</feature>
<protein>
    <submittedName>
        <fullName evidence="2">Uncharacterized protein</fullName>
    </submittedName>
</protein>
<evidence type="ECO:0000256" key="1">
    <source>
        <dbReference type="SAM" id="Phobius"/>
    </source>
</evidence>
<accession>E8LW44</accession>
<evidence type="ECO:0000313" key="2">
    <source>
        <dbReference type="EMBL" id="EGA65098.1"/>
    </source>
</evidence>
<sequence>MPLLIPLAAGVGVGWWGTKSTVEAVTGGDAFRVPPWVYLVVLGLAYLWAKKRGLI</sequence>
<dbReference type="AlphaFoldDB" id="E8LW44"/>
<keyword evidence="3" id="KW-1185">Reference proteome</keyword>